<dbReference type="OrthoDB" id="5637at2"/>
<dbReference type="EMBL" id="MBTG01000019">
    <property type="protein sequence ID" value="OPH54936.1"/>
    <property type="molecule type" value="Genomic_DNA"/>
</dbReference>
<dbReference type="Gene3D" id="3.30.457.10">
    <property type="entry name" value="Copper amine oxidase-like, N-terminal domain"/>
    <property type="match status" value="1"/>
</dbReference>
<dbReference type="InterPro" id="IPR012854">
    <property type="entry name" value="Cu_amine_oxidase-like_N"/>
</dbReference>
<dbReference type="InterPro" id="IPR025303">
    <property type="entry name" value="PdaC"/>
</dbReference>
<dbReference type="Pfam" id="PF07833">
    <property type="entry name" value="Cu_amine_oxidN1"/>
    <property type="match status" value="1"/>
</dbReference>
<feature type="domain" description="DUF3298" evidence="3">
    <location>
        <begin position="284"/>
        <end position="353"/>
    </location>
</feature>
<evidence type="ECO:0008006" key="7">
    <source>
        <dbReference type="Google" id="ProtNLM"/>
    </source>
</evidence>
<dbReference type="Pfam" id="PF13739">
    <property type="entry name" value="PdaC"/>
    <property type="match status" value="1"/>
</dbReference>
<reference evidence="6" key="1">
    <citation type="submission" date="2016-07" db="EMBL/GenBank/DDBJ databases">
        <authorList>
            <person name="Florea S."/>
            <person name="Webb J.S."/>
            <person name="Jaromczyk J."/>
            <person name="Schardl C.L."/>
        </authorList>
    </citation>
    <scope>NUCLEOTIDE SEQUENCE [LARGE SCALE GENOMIC DNA]</scope>
    <source>
        <strain evidence="6">CY1</strain>
    </source>
</reference>
<dbReference type="SUPFAM" id="SSF55383">
    <property type="entry name" value="Copper amine oxidase, domain N"/>
    <property type="match status" value="1"/>
</dbReference>
<evidence type="ECO:0000259" key="4">
    <source>
        <dbReference type="Pfam" id="PF13739"/>
    </source>
</evidence>
<accession>A0A1V4HGR8</accession>
<dbReference type="AlphaFoldDB" id="A0A1V4HGR8"/>
<evidence type="ECO:0000313" key="5">
    <source>
        <dbReference type="EMBL" id="OPH54936.1"/>
    </source>
</evidence>
<dbReference type="Gene3D" id="3.90.640.20">
    <property type="entry name" value="Heat-shock cognate protein, ATPase"/>
    <property type="match status" value="1"/>
</dbReference>
<evidence type="ECO:0000259" key="2">
    <source>
        <dbReference type="Pfam" id="PF07833"/>
    </source>
</evidence>
<proteinExistence type="predicted"/>
<keyword evidence="1" id="KW-0732">Signal</keyword>
<dbReference type="STRING" id="1469647.BC351_29875"/>
<dbReference type="InterPro" id="IPR021729">
    <property type="entry name" value="DUF3298"/>
</dbReference>
<comment type="caution">
    <text evidence="5">The sequence shown here is derived from an EMBL/GenBank/DDBJ whole genome shotgun (WGS) entry which is preliminary data.</text>
</comment>
<dbReference type="Pfam" id="PF11738">
    <property type="entry name" value="DUF3298"/>
    <property type="match status" value="1"/>
</dbReference>
<feature type="chain" id="PRO_5039121110" description="Copper amine oxidase" evidence="1">
    <location>
        <begin position="27"/>
        <end position="359"/>
    </location>
</feature>
<dbReference type="Proteomes" id="UP000190626">
    <property type="component" value="Unassembled WGS sequence"/>
</dbReference>
<protein>
    <recommendedName>
        <fullName evidence="7">Copper amine oxidase</fullName>
    </recommendedName>
</protein>
<evidence type="ECO:0000313" key="6">
    <source>
        <dbReference type="Proteomes" id="UP000190626"/>
    </source>
</evidence>
<feature type="domain" description="Deacetylase PdaC" evidence="4">
    <location>
        <begin position="176"/>
        <end position="261"/>
    </location>
</feature>
<dbReference type="Gene3D" id="3.30.565.40">
    <property type="entry name" value="Fervidobacterium nodosum Rt17-B1 like"/>
    <property type="match status" value="1"/>
</dbReference>
<name>A0A1V4HGR8_9BACL</name>
<organism evidence="5 6">
    <name type="scientific">Paenibacillus ferrarius</name>
    <dbReference type="NCBI Taxonomy" id="1469647"/>
    <lineage>
        <taxon>Bacteria</taxon>
        <taxon>Bacillati</taxon>
        <taxon>Bacillota</taxon>
        <taxon>Bacilli</taxon>
        <taxon>Bacillales</taxon>
        <taxon>Paenibacillaceae</taxon>
        <taxon>Paenibacillus</taxon>
    </lineage>
</organism>
<sequence>MKKNMPTLLKITLATALLVAASPALLQQASVYAQTESTDFAIKLAPLKIQIEDQLLEVPGGKSVDGDTYVGLSFLSQKLGLTTAWDEATKTVTVSAPNKKMSMTNQSTQYSMNGREFYKPLPPVIVDGTTYLPLRLLLEQMGYQIGYNDQNHVVSITKIQENELTLTNKSDSKKITDNQSITINYPQIEGWANSAASAKINTFIQSEIENYKDAANKELSKIGNEYPYTMDVNYQITYNQKHKLSLYFEVYTFTGGAHGFTTHDAHTFDLDTGSELSLQQVTSTNANYKTIINQEIKKQLKERQLESDLLEPFESIRDDQGFYLKDDTVVVYFGLYEYVPYVMGILEFPIPLSAFAAAK</sequence>
<gene>
    <name evidence="5" type="ORF">BC351_29875</name>
</gene>
<feature type="signal peptide" evidence="1">
    <location>
        <begin position="1"/>
        <end position="26"/>
    </location>
</feature>
<evidence type="ECO:0000259" key="3">
    <source>
        <dbReference type="Pfam" id="PF11738"/>
    </source>
</evidence>
<dbReference type="RefSeq" id="WP_079414607.1">
    <property type="nucleotide sequence ID" value="NZ_MBTG01000019.1"/>
</dbReference>
<feature type="domain" description="Copper amine oxidase-like N-terminal" evidence="2">
    <location>
        <begin position="65"/>
        <end position="156"/>
    </location>
</feature>
<dbReference type="InterPro" id="IPR037126">
    <property type="entry name" value="PdaC/RsiV-like_sf"/>
</dbReference>
<evidence type="ECO:0000256" key="1">
    <source>
        <dbReference type="SAM" id="SignalP"/>
    </source>
</evidence>
<dbReference type="InterPro" id="IPR036582">
    <property type="entry name" value="Mao_N_sf"/>
</dbReference>
<keyword evidence="6" id="KW-1185">Reference proteome</keyword>